<keyword evidence="4" id="KW-1185">Reference proteome</keyword>
<evidence type="ECO:0000256" key="1">
    <source>
        <dbReference type="SAM" id="MobiDB-lite"/>
    </source>
</evidence>
<feature type="transmembrane region" description="Helical" evidence="2">
    <location>
        <begin position="22"/>
        <end position="41"/>
    </location>
</feature>
<reference evidence="3 4" key="1">
    <citation type="submission" date="2020-05" db="EMBL/GenBank/DDBJ databases">
        <title>Ceratocystis lukuohia genome.</title>
        <authorList>
            <person name="Harrington T.C."/>
            <person name="Kim K."/>
            <person name="Mayers C.G."/>
        </authorList>
    </citation>
    <scope>NUCLEOTIDE SEQUENCE [LARGE SCALE GENOMIC DNA]</scope>
    <source>
        <strain evidence="3 4">C4212</strain>
    </source>
</reference>
<feature type="compositionally biased region" description="Basic and acidic residues" evidence="1">
    <location>
        <begin position="174"/>
        <end position="187"/>
    </location>
</feature>
<proteinExistence type="predicted"/>
<keyword evidence="2" id="KW-1133">Transmembrane helix</keyword>
<feature type="region of interest" description="Disordered" evidence="1">
    <location>
        <begin position="172"/>
        <end position="208"/>
    </location>
</feature>
<evidence type="ECO:0000256" key="2">
    <source>
        <dbReference type="SAM" id="Phobius"/>
    </source>
</evidence>
<dbReference type="EMBL" id="JABSNW010000007">
    <property type="protein sequence ID" value="KAL2885893.1"/>
    <property type="molecule type" value="Genomic_DNA"/>
</dbReference>
<dbReference type="GeneID" id="98120460"/>
<accession>A0ABR4MC94</accession>
<evidence type="ECO:0000313" key="3">
    <source>
        <dbReference type="EMBL" id="KAL2885893.1"/>
    </source>
</evidence>
<protein>
    <submittedName>
        <fullName evidence="3">Rhomboid family membrane protein</fullName>
    </submittedName>
</protein>
<gene>
    <name evidence="3" type="ORF">HOO65_070355</name>
</gene>
<comment type="caution">
    <text evidence="3">The sequence shown here is derived from an EMBL/GenBank/DDBJ whole genome shotgun (WGS) entry which is preliminary data.</text>
</comment>
<keyword evidence="2" id="KW-0472">Membrane</keyword>
<dbReference type="Proteomes" id="UP001610728">
    <property type="component" value="Unassembled WGS sequence"/>
</dbReference>
<keyword evidence="2" id="KW-0812">Transmembrane</keyword>
<name>A0ABR4MC94_9PEZI</name>
<evidence type="ECO:0000313" key="4">
    <source>
        <dbReference type="Proteomes" id="UP001610728"/>
    </source>
</evidence>
<organism evidence="3 4">
    <name type="scientific">Ceratocystis lukuohia</name>
    <dbReference type="NCBI Taxonomy" id="2019550"/>
    <lineage>
        <taxon>Eukaryota</taxon>
        <taxon>Fungi</taxon>
        <taxon>Dikarya</taxon>
        <taxon>Ascomycota</taxon>
        <taxon>Pezizomycotina</taxon>
        <taxon>Sordariomycetes</taxon>
        <taxon>Hypocreomycetidae</taxon>
        <taxon>Microascales</taxon>
        <taxon>Ceratocystidaceae</taxon>
        <taxon>Ceratocystis</taxon>
    </lineage>
</organism>
<sequence length="217" mass="24505">MANPNPTTNKTIFGEIQTDTPAWLHTSAIVLAAASGLAILLPPRRFDLRLLVLSSTFSLSTSQLAYDYTGKSIMERFGSRMEAMGALGTPELSDRSKEVKRLLREEKMRNMTDAQRAEEARKQREKDRSILQKLWLGDEGEDWKEKRMVEDRKALEEGKGISGIIMDQISDVFHGNDSKDKSEKDGGIKATRLQNDAGGGRRKTPKRDSIARSFWRF</sequence>
<dbReference type="RefSeq" id="XP_070857073.1">
    <property type="nucleotide sequence ID" value="XM_071001311.1"/>
</dbReference>